<sequence>MISDKIVEALNKQLNRELYSAYLYLAMASWFDSRNLKGFAHWMKVQAREEVEHAMKFYEYINDRGGRVVLEDIKAVQIEWKSVTEVFEYALEHERNVTRYIHELFNLARSEGDRATEVFLHWFINEQVEEEKTFSEILQILKYAGETPQIVLILDRQLAERK</sequence>
<dbReference type="GO" id="GO:0005829">
    <property type="term" value="C:cytosol"/>
    <property type="evidence" value="ECO:0007669"/>
    <property type="project" value="TreeGrafter"/>
</dbReference>
<dbReference type="InterPro" id="IPR009078">
    <property type="entry name" value="Ferritin-like_SF"/>
</dbReference>
<dbReference type="PANTHER" id="PTHR11431:SF127">
    <property type="entry name" value="BACTERIAL NON-HEME FERRITIN"/>
    <property type="match status" value="1"/>
</dbReference>
<dbReference type="BioCyc" id="IAGG583356:GHAH-1315-MONOMER"/>
<dbReference type="EC" id="1.16.3.1" evidence="6"/>
<evidence type="ECO:0000256" key="2">
    <source>
        <dbReference type="ARBA" id="ARBA00022723"/>
    </source>
</evidence>
<dbReference type="GO" id="GO:0004322">
    <property type="term" value="F:ferroxidase activity"/>
    <property type="evidence" value="ECO:0007669"/>
    <property type="project" value="UniProtKB-EC"/>
</dbReference>
<dbReference type="InterPro" id="IPR012347">
    <property type="entry name" value="Ferritin-like"/>
</dbReference>
<evidence type="ECO:0000313" key="6">
    <source>
        <dbReference type="EMBL" id="ADM28135.1"/>
    </source>
</evidence>
<organism evidence="6 7">
    <name type="scientific">Ignisphaera aggregans (strain DSM 17230 / JCM 13409 / AQ1.S1)</name>
    <dbReference type="NCBI Taxonomy" id="583356"/>
    <lineage>
        <taxon>Archaea</taxon>
        <taxon>Thermoproteota</taxon>
        <taxon>Thermoprotei</taxon>
        <taxon>Desulfurococcales</taxon>
        <taxon>Desulfurococcaceae</taxon>
        <taxon>Ignisphaera</taxon>
    </lineage>
</organism>
<dbReference type="EMBL" id="CP002098">
    <property type="protein sequence ID" value="ADM28135.1"/>
    <property type="molecule type" value="Genomic_DNA"/>
</dbReference>
<gene>
    <name evidence="6" type="ordered locus">Igag_1332</name>
</gene>
<reference evidence="6 7" key="1">
    <citation type="journal article" date="2010" name="Stand. Genomic Sci.">
        <title>Complete genome sequence of Ignisphaera aggregans type strain (AQ1.S1).</title>
        <authorList>
            <person name="Goker M."/>
            <person name="Held B."/>
            <person name="Lapidus A."/>
            <person name="Nolan M."/>
            <person name="Spring S."/>
            <person name="Yasawong M."/>
            <person name="Lucas S."/>
            <person name="Glavina Del Rio T."/>
            <person name="Tice H."/>
            <person name="Cheng J.F."/>
            <person name="Goodwin L."/>
            <person name="Tapia R."/>
            <person name="Pitluck S."/>
            <person name="Liolios K."/>
            <person name="Ivanova N."/>
            <person name="Mavromatis K."/>
            <person name="Mikhailova N."/>
            <person name="Pati A."/>
            <person name="Chen A."/>
            <person name="Palaniappan K."/>
            <person name="Brambilla E."/>
            <person name="Land M."/>
            <person name="Hauser L."/>
            <person name="Chang Y.J."/>
            <person name="Jeffries C.D."/>
            <person name="Brettin T."/>
            <person name="Detter J.C."/>
            <person name="Han C."/>
            <person name="Rohde M."/>
            <person name="Sikorski J."/>
            <person name="Woyke T."/>
            <person name="Bristow J."/>
            <person name="Eisen J.A."/>
            <person name="Markowitz V."/>
            <person name="Hugenholtz P."/>
            <person name="Kyrpides N.C."/>
            <person name="Klenk H.P."/>
        </authorList>
    </citation>
    <scope>NUCLEOTIDE SEQUENCE [LARGE SCALE GENOMIC DNA]</scope>
    <source>
        <strain evidence="7">DSM 17230 / JCM 13409 / AQ1.S1</strain>
    </source>
</reference>
<dbReference type="SUPFAM" id="SSF47240">
    <property type="entry name" value="Ferritin-like"/>
    <property type="match status" value="1"/>
</dbReference>
<dbReference type="Gene3D" id="1.20.1260.10">
    <property type="match status" value="1"/>
</dbReference>
<dbReference type="HOGENOM" id="CLU_065681_1_2_2"/>
<dbReference type="GO" id="GO:0006826">
    <property type="term" value="P:iron ion transport"/>
    <property type="evidence" value="ECO:0007669"/>
    <property type="project" value="InterPro"/>
</dbReference>
<dbReference type="AlphaFoldDB" id="E0SQ04"/>
<dbReference type="GO" id="GO:0008198">
    <property type="term" value="F:ferrous iron binding"/>
    <property type="evidence" value="ECO:0007669"/>
    <property type="project" value="TreeGrafter"/>
</dbReference>
<dbReference type="Pfam" id="PF00210">
    <property type="entry name" value="Ferritin"/>
    <property type="match status" value="1"/>
</dbReference>
<feature type="domain" description="Ferritin-like diiron" evidence="5">
    <location>
        <begin position="1"/>
        <end position="145"/>
    </location>
</feature>
<evidence type="ECO:0000256" key="4">
    <source>
        <dbReference type="ARBA" id="ARBA00023004"/>
    </source>
</evidence>
<evidence type="ECO:0000259" key="5">
    <source>
        <dbReference type="PROSITE" id="PS50905"/>
    </source>
</evidence>
<dbReference type="KEGG" id="iag:Igag_1332"/>
<keyword evidence="4" id="KW-0408">Iron</keyword>
<dbReference type="InterPro" id="IPR009040">
    <property type="entry name" value="Ferritin-like_diiron"/>
</dbReference>
<proteinExistence type="predicted"/>
<dbReference type="GO" id="GO:0042802">
    <property type="term" value="F:identical protein binding"/>
    <property type="evidence" value="ECO:0007669"/>
    <property type="project" value="UniProtKB-ARBA"/>
</dbReference>
<dbReference type="InterPro" id="IPR041719">
    <property type="entry name" value="Ferritin_prok"/>
</dbReference>
<dbReference type="STRING" id="583356.Igag_1332"/>
<dbReference type="InterPro" id="IPR008331">
    <property type="entry name" value="Ferritin_DPS_dom"/>
</dbReference>
<dbReference type="PROSITE" id="PS50905">
    <property type="entry name" value="FERRITIN_LIKE"/>
    <property type="match status" value="1"/>
</dbReference>
<dbReference type="GO" id="GO:0006879">
    <property type="term" value="P:intracellular iron ion homeostasis"/>
    <property type="evidence" value="ECO:0007669"/>
    <property type="project" value="UniProtKB-KW"/>
</dbReference>
<keyword evidence="7" id="KW-1185">Reference proteome</keyword>
<evidence type="ECO:0000256" key="1">
    <source>
        <dbReference type="ARBA" id="ARBA00022434"/>
    </source>
</evidence>
<evidence type="ECO:0000256" key="3">
    <source>
        <dbReference type="ARBA" id="ARBA00023002"/>
    </source>
</evidence>
<keyword evidence="3 6" id="KW-0560">Oxidoreductase</keyword>
<dbReference type="Proteomes" id="UP000001304">
    <property type="component" value="Chromosome"/>
</dbReference>
<dbReference type="FunFam" id="1.20.1260.10:FF:000001">
    <property type="entry name" value="Non-heme ferritin"/>
    <property type="match status" value="1"/>
</dbReference>
<dbReference type="GO" id="GO:0008199">
    <property type="term" value="F:ferric iron binding"/>
    <property type="evidence" value="ECO:0007669"/>
    <property type="project" value="InterPro"/>
</dbReference>
<accession>E0SQ04</accession>
<protein>
    <submittedName>
        <fullName evidence="6">Ferroxidase</fullName>
        <ecNumber evidence="6">1.16.3.1</ecNumber>
    </submittedName>
</protein>
<name>E0SQ04_IGNAA</name>
<keyword evidence="2" id="KW-0479">Metal-binding</keyword>
<evidence type="ECO:0000313" key="7">
    <source>
        <dbReference type="Proteomes" id="UP000001304"/>
    </source>
</evidence>
<dbReference type="CDD" id="cd01055">
    <property type="entry name" value="Nonheme_Ferritin"/>
    <property type="match status" value="1"/>
</dbReference>
<dbReference type="PANTHER" id="PTHR11431">
    <property type="entry name" value="FERRITIN"/>
    <property type="match status" value="1"/>
</dbReference>
<keyword evidence="1" id="KW-0409">Iron storage</keyword>
<dbReference type="InterPro" id="IPR001519">
    <property type="entry name" value="Ferritin"/>
</dbReference>